<dbReference type="InterPro" id="IPR033706">
    <property type="entry name" value="Met_synthase_B12-bd"/>
</dbReference>
<dbReference type="SUPFAM" id="SSF47644">
    <property type="entry name" value="Methionine synthase domain"/>
    <property type="match status" value="1"/>
</dbReference>
<dbReference type="PROSITE" id="PS51332">
    <property type="entry name" value="B12_BINDING"/>
    <property type="match status" value="1"/>
</dbReference>
<reference evidence="30" key="1">
    <citation type="submission" date="2020-10" db="EMBL/GenBank/DDBJ databases">
        <authorList>
            <person name="Gilroy R."/>
        </authorList>
    </citation>
    <scope>NUCLEOTIDE SEQUENCE</scope>
    <source>
        <strain evidence="30">G3-4614</strain>
    </source>
</reference>
<evidence type="ECO:0000256" key="16">
    <source>
        <dbReference type="ARBA" id="ARBA00023167"/>
    </source>
</evidence>
<evidence type="ECO:0000256" key="8">
    <source>
        <dbReference type="ARBA" id="ARBA00022603"/>
    </source>
</evidence>
<dbReference type="GO" id="GO:0031419">
    <property type="term" value="F:cobalamin binding"/>
    <property type="evidence" value="ECO:0007669"/>
    <property type="project" value="UniProtKB-UniRule"/>
</dbReference>
<evidence type="ECO:0000256" key="23">
    <source>
        <dbReference type="PIRSR" id="PIRSR000381-2"/>
    </source>
</evidence>
<keyword evidence="15 21" id="KW-0862">Zinc</keyword>
<feature type="binding site" evidence="23">
    <location>
        <begin position="1202"/>
        <end position="1203"/>
    </location>
    <ligand>
        <name>S-adenosyl-L-methionine</name>
        <dbReference type="ChEBI" id="CHEBI:59789"/>
    </ligand>
</feature>
<accession>A0A9D9H8E1</accession>
<keyword evidence="9 21" id="KW-0028">Amino-acid biosynthesis</keyword>
<feature type="domain" description="B12-binding N-terminal" evidence="29">
    <location>
        <begin position="648"/>
        <end position="742"/>
    </location>
</feature>
<name>A0A9D9H8E1_9BACT</name>
<dbReference type="InterPro" id="IPR037010">
    <property type="entry name" value="VitB12-dep_Met_synth_activ_sf"/>
</dbReference>
<evidence type="ECO:0000259" key="25">
    <source>
        <dbReference type="PROSITE" id="PS50970"/>
    </source>
</evidence>
<feature type="binding site" evidence="22 24">
    <location>
        <position position="308"/>
    </location>
    <ligand>
        <name>Zn(2+)</name>
        <dbReference type="ChEBI" id="CHEBI:29105"/>
    </ligand>
</feature>
<keyword evidence="11 21" id="KW-0808">Transferase</keyword>
<evidence type="ECO:0000256" key="15">
    <source>
        <dbReference type="ARBA" id="ARBA00022833"/>
    </source>
</evidence>
<protein>
    <recommendedName>
        <fullName evidence="7 20">Methionine synthase</fullName>
        <ecNumber evidence="6 20">2.1.1.13</ecNumber>
    </recommendedName>
    <alternativeName>
        <fullName evidence="19 21">5-methyltetrahydrofolate--homocysteine methyltransferase</fullName>
    </alternativeName>
</protein>
<gene>
    <name evidence="30" type="primary">metH</name>
    <name evidence="30" type="ORF">IAC54_07220</name>
</gene>
<evidence type="ECO:0000256" key="24">
    <source>
        <dbReference type="PROSITE-ProRule" id="PRU00333"/>
    </source>
</evidence>
<dbReference type="PANTHER" id="PTHR45833:SF1">
    <property type="entry name" value="METHIONINE SYNTHASE"/>
    <property type="match status" value="1"/>
</dbReference>
<keyword evidence="8 21" id="KW-0489">Methyltransferase</keyword>
<comment type="domain">
    <text evidence="21">Modular enzyme with four functionally distinct domains. The isolated Hcy-binding domain catalyzes methyl transfer from free methylcobalamin to homocysteine. The Hcy-binding domain in association with the pterin-binding domain catalyzes the methylation of cob(I)alamin by methyltetrahydrofolate and the methylation of homocysteine. The B12-binding domain binds the cofactor. The AdoMet activation domain binds S-adenosyl-L-methionine. Under aerobic conditions cob(I)alamin can be converted to inactive cob(II)alamin. Reductive methylation by S-adenosyl-L-methionine and flavodoxin regenerates methylcobalamin.</text>
</comment>
<dbReference type="SUPFAM" id="SSF51717">
    <property type="entry name" value="Dihydropteroate synthetase-like"/>
    <property type="match status" value="1"/>
</dbReference>
<evidence type="ECO:0000256" key="20">
    <source>
        <dbReference type="NCBIfam" id="TIGR02082"/>
    </source>
</evidence>
<dbReference type="Pfam" id="PF02574">
    <property type="entry name" value="S-methyl_trans"/>
    <property type="match status" value="1"/>
</dbReference>
<evidence type="ECO:0000256" key="21">
    <source>
        <dbReference type="PIRNR" id="PIRNR000381"/>
    </source>
</evidence>
<keyword evidence="12 21" id="KW-0949">S-adenosyl-L-methionine</keyword>
<evidence type="ECO:0000313" key="31">
    <source>
        <dbReference type="Proteomes" id="UP000823636"/>
    </source>
</evidence>
<dbReference type="Gene3D" id="3.10.196.10">
    <property type="entry name" value="Vitamin B12-dependent methionine synthase, activation domain"/>
    <property type="match status" value="1"/>
</dbReference>
<dbReference type="PANTHER" id="PTHR45833">
    <property type="entry name" value="METHIONINE SYNTHASE"/>
    <property type="match status" value="1"/>
</dbReference>
<evidence type="ECO:0000256" key="1">
    <source>
        <dbReference type="ARBA" id="ARBA00001700"/>
    </source>
</evidence>
<dbReference type="SUPFAM" id="SSF82282">
    <property type="entry name" value="Homocysteine S-methyltransferase"/>
    <property type="match status" value="1"/>
</dbReference>
<dbReference type="InterPro" id="IPR011005">
    <property type="entry name" value="Dihydropteroate_synth-like_sf"/>
</dbReference>
<evidence type="ECO:0000256" key="5">
    <source>
        <dbReference type="ARBA" id="ARBA00010398"/>
    </source>
</evidence>
<feature type="domain" description="B12-binding" evidence="28">
    <location>
        <begin position="747"/>
        <end position="882"/>
    </location>
</feature>
<evidence type="ECO:0000259" key="29">
    <source>
        <dbReference type="PROSITE" id="PS51337"/>
    </source>
</evidence>
<dbReference type="Gene3D" id="3.20.20.20">
    <property type="entry name" value="Dihydropteroate synthase-like"/>
    <property type="match status" value="1"/>
</dbReference>
<dbReference type="FunFam" id="1.10.1240.10:FF:000001">
    <property type="entry name" value="Methionine synthase"/>
    <property type="match status" value="1"/>
</dbReference>
<feature type="domain" description="Hcy-binding" evidence="25">
    <location>
        <begin position="5"/>
        <end position="323"/>
    </location>
</feature>
<dbReference type="GO" id="GO:0032259">
    <property type="term" value="P:methylation"/>
    <property type="evidence" value="ECO:0007669"/>
    <property type="project" value="UniProtKB-KW"/>
</dbReference>
<comment type="cofactor">
    <cofactor evidence="2 21 24">
        <name>Zn(2+)</name>
        <dbReference type="ChEBI" id="CHEBI:29105"/>
    </cofactor>
</comment>
<sequence>MSENKPDIKKLLKNGVLVLDGAMGTMIQQRRLSEAGFRGTRFADHKFELKGNNDILVLTNPDIIYDIHSAYLEAGADIIETDTFNATSVSMADYGAEGYVEEINRKAAEIASKAAARFSTPEKPRYVAGSIGPTNKSCSISPDVENPAARSIEYDGLFEAYRQQISALIEGGVDLLLFETVFDTLNAKCALDAAEEAFAACGKRLPVMLSLTVADRGGRTLSGQTIEAFLASVSHANLLSIGINCSFGAKEILPFLRELSEKAGCFVSVHPNAGLPNRFGEYEETPESMLANIRPYFDERLVNIIGGCCGTTPEHIALIARAAADAVPHVPADNDSGLVLSGLEPLAVNRSNNFINVGERCNVAGSRKFLRLISEKNYDEALQIARKQVEDGAQIIDINMDDGMLDARSEMVNFLNLISSEPEICRVPIMVDSSKWDVIEAGLKCLQGKSIVNSISLKEGEDVFLEHAARIKRLGAAMVVMAFDETGQADTFERKIEVCKRAYMLLTEKAGIAPEDIIFDPNVLAVATGIESHRKYAYDFIRAVKWIKENLKGAKVSGGISNLSFSFRGNNYIREAMHSVFLYHAIKEGMDMGIVNPASSLTYSDIPEDILTAVEDVIFDRRDDATERLIEVASRVKGTNTDGKEVTQLDATACKSVEERLAHALIKGVAENLHDDIMEAAAKYGSAVAVIEKPLMDGMGAVGRLFGEGKMFLPQVVKSARVMKQAVEILQPLIEKEKGDTSSNAAAGKIVLATVKGDVHDIGKNIVSVILACNNYEVIDLGVMVPPDRIIETAIEKKADIIGLSGLITPSLEEMCRIASELERRGLRLPLLIGGATTSELHTAVKIAPLYGGVVIYAKDASQDPIIAAKLLNPALRDGFIEEVKERQRRLREGCSEREMVSFDEAESKRFVMDWSGYRPVKPASVGVPLYFSFGIDELIEYINWIPFFALWKLGGKFASAAHAGGCDRCRASWVAQFAQHERAQAEEAMRLYSDALGLLKEISGDAECRINVGTVINRASSAGNRIDIYTDNGRVGIATLRQQEKKNEAGAVYYSLADFIAPESSGMEDFIGAFAVTAGTGIAARIERMKCDGDEYGALLLQSLSDRLAEAGAALLHYRVRHDIWGFAPNERPEPAAILHDDVVGIRPAVGYPSLPDQSLIFDLAKIIDFKRTGIEITENGAMSPSSSVAGFIIANPEARYFVVRIDEEQRKLYLAERGLLPEEGKKWVSA</sequence>
<evidence type="ECO:0000256" key="11">
    <source>
        <dbReference type="ARBA" id="ARBA00022679"/>
    </source>
</evidence>
<dbReference type="Gene3D" id="3.20.20.330">
    <property type="entry name" value="Homocysteine-binding-like domain"/>
    <property type="match status" value="1"/>
</dbReference>
<dbReference type="GO" id="GO:0046653">
    <property type="term" value="P:tetrahydrofolate metabolic process"/>
    <property type="evidence" value="ECO:0007669"/>
    <property type="project" value="TreeGrafter"/>
</dbReference>
<comment type="pathway">
    <text evidence="4 21">Amino-acid biosynthesis; L-methionine biosynthesis via de novo pathway; L-methionine from L-homocysteine (MetH route): step 1/1.</text>
</comment>
<feature type="binding site" evidence="22 24">
    <location>
        <position position="309"/>
    </location>
    <ligand>
        <name>Zn(2+)</name>
        <dbReference type="ChEBI" id="CHEBI:29105"/>
    </ligand>
</feature>
<reference evidence="30" key="2">
    <citation type="journal article" date="2021" name="PeerJ">
        <title>Extensive microbial diversity within the chicken gut microbiome revealed by metagenomics and culture.</title>
        <authorList>
            <person name="Gilroy R."/>
            <person name="Ravi A."/>
            <person name="Getino M."/>
            <person name="Pursley I."/>
            <person name="Horton D.L."/>
            <person name="Alikhan N.F."/>
            <person name="Baker D."/>
            <person name="Gharbi K."/>
            <person name="Hall N."/>
            <person name="Watson M."/>
            <person name="Adriaenssens E.M."/>
            <person name="Foster-Nyarko E."/>
            <person name="Jarju S."/>
            <person name="Secka A."/>
            <person name="Antonio M."/>
            <person name="Oren A."/>
            <person name="Chaudhuri R.R."/>
            <person name="La Ragione R."/>
            <person name="Hildebrand F."/>
            <person name="Pallen M.J."/>
        </authorList>
    </citation>
    <scope>NUCLEOTIDE SEQUENCE</scope>
    <source>
        <strain evidence="30">G3-4614</strain>
    </source>
</reference>
<dbReference type="InterPro" id="IPR036594">
    <property type="entry name" value="Meth_synthase_dom"/>
</dbReference>
<comment type="similarity">
    <text evidence="5">Belongs to the vitamin-B12 dependent methionine synthase family.</text>
</comment>
<dbReference type="InterPro" id="IPR003759">
    <property type="entry name" value="Cbl-bd_cap"/>
</dbReference>
<evidence type="ECO:0000256" key="13">
    <source>
        <dbReference type="ARBA" id="ARBA00022723"/>
    </source>
</evidence>
<evidence type="ECO:0000313" key="30">
    <source>
        <dbReference type="EMBL" id="MBO8438668.1"/>
    </source>
</evidence>
<feature type="binding site" evidence="23">
    <location>
        <position position="805"/>
    </location>
    <ligand>
        <name>methylcob(III)alamin</name>
        <dbReference type="ChEBI" id="CHEBI:28115"/>
    </ligand>
</feature>
<keyword evidence="16 21" id="KW-0486">Methionine biosynthesis</keyword>
<comment type="cofactor">
    <cofactor evidence="3 21 22">
        <name>methylcob(III)alamin</name>
        <dbReference type="ChEBI" id="CHEBI:28115"/>
    </cofactor>
</comment>
<feature type="domain" description="AdoMet activation" evidence="27">
    <location>
        <begin position="894"/>
        <end position="1232"/>
    </location>
</feature>
<proteinExistence type="inferred from homology"/>
<dbReference type="GO" id="GO:0008270">
    <property type="term" value="F:zinc ion binding"/>
    <property type="evidence" value="ECO:0007669"/>
    <property type="project" value="UniProtKB-UniRule"/>
</dbReference>
<keyword evidence="10 21" id="KW-0846">Cobalamin</keyword>
<evidence type="ECO:0000259" key="26">
    <source>
        <dbReference type="PROSITE" id="PS50972"/>
    </source>
</evidence>
<dbReference type="EMBL" id="JADIMW010000076">
    <property type="protein sequence ID" value="MBO8438668.1"/>
    <property type="molecule type" value="Genomic_DNA"/>
</dbReference>
<dbReference type="SMART" id="SM01018">
    <property type="entry name" value="B12-binding_2"/>
    <property type="match status" value="1"/>
</dbReference>
<dbReference type="Pfam" id="PF00809">
    <property type="entry name" value="Pterin_bind"/>
    <property type="match status" value="1"/>
</dbReference>
<feature type="binding site" evidence="23">
    <location>
        <position position="692"/>
    </location>
    <ligand>
        <name>methylcob(III)alamin</name>
        <dbReference type="ChEBI" id="CHEBI:28115"/>
    </ligand>
</feature>
<dbReference type="FunFam" id="3.20.20.20:FF:000002">
    <property type="entry name" value="Methionine synthase"/>
    <property type="match status" value="1"/>
</dbReference>
<dbReference type="EC" id="2.1.1.13" evidence="6 20"/>
<evidence type="ECO:0000256" key="12">
    <source>
        <dbReference type="ARBA" id="ARBA00022691"/>
    </source>
</evidence>
<dbReference type="PROSITE" id="PS51337">
    <property type="entry name" value="B12_BINDING_NTER"/>
    <property type="match status" value="1"/>
</dbReference>
<dbReference type="InterPro" id="IPR000489">
    <property type="entry name" value="Pterin-binding_dom"/>
</dbReference>
<dbReference type="PROSITE" id="PS50972">
    <property type="entry name" value="PTERIN_BINDING"/>
    <property type="match status" value="1"/>
</dbReference>
<evidence type="ECO:0000256" key="6">
    <source>
        <dbReference type="ARBA" id="ARBA00012032"/>
    </source>
</evidence>
<dbReference type="GO" id="GO:0008705">
    <property type="term" value="F:methionine synthase activity"/>
    <property type="evidence" value="ECO:0007669"/>
    <property type="project" value="UniProtKB-UniRule"/>
</dbReference>
<feature type="binding site" evidence="23">
    <location>
        <position position="1148"/>
    </location>
    <ligand>
        <name>S-adenosyl-L-methionine</name>
        <dbReference type="ChEBI" id="CHEBI:59789"/>
    </ligand>
</feature>
<evidence type="ECO:0000259" key="27">
    <source>
        <dbReference type="PROSITE" id="PS50974"/>
    </source>
</evidence>
<dbReference type="Pfam" id="PF02607">
    <property type="entry name" value="B12-binding_2"/>
    <property type="match status" value="1"/>
</dbReference>
<feature type="binding site" evidence="22 24">
    <location>
        <position position="245"/>
    </location>
    <ligand>
        <name>Zn(2+)</name>
        <dbReference type="ChEBI" id="CHEBI:29105"/>
    </ligand>
</feature>
<evidence type="ECO:0000256" key="10">
    <source>
        <dbReference type="ARBA" id="ARBA00022628"/>
    </source>
</evidence>
<organism evidence="30 31">
    <name type="scientific">Candidatus Caccoplasma merdipullorum</name>
    <dbReference type="NCBI Taxonomy" id="2840718"/>
    <lineage>
        <taxon>Bacteria</taxon>
        <taxon>Pseudomonadati</taxon>
        <taxon>Bacteroidota</taxon>
        <taxon>Bacteroidia</taxon>
        <taxon>Bacteroidales</taxon>
        <taxon>Bacteroidaceae</taxon>
        <taxon>Bacteroidaceae incertae sedis</taxon>
        <taxon>Candidatus Caccoplasma</taxon>
    </lineage>
</organism>
<dbReference type="NCBIfam" id="TIGR02082">
    <property type="entry name" value="metH"/>
    <property type="match status" value="1"/>
</dbReference>
<dbReference type="Gene3D" id="1.10.1240.10">
    <property type="entry name" value="Methionine synthase domain"/>
    <property type="match status" value="1"/>
</dbReference>
<dbReference type="AlphaFoldDB" id="A0A9D9H8E1"/>
<dbReference type="NCBIfam" id="NF007024">
    <property type="entry name" value="PRK09490.1"/>
    <property type="match status" value="1"/>
</dbReference>
<feature type="binding site" description="axial binding residue" evidence="22">
    <location>
        <position position="760"/>
    </location>
    <ligand>
        <name>methylcob(III)alamin</name>
        <dbReference type="ChEBI" id="CHEBI:28115"/>
    </ligand>
    <ligandPart>
        <name>Co</name>
        <dbReference type="ChEBI" id="CHEBI:27638"/>
    </ligandPart>
</feature>
<evidence type="ECO:0000256" key="3">
    <source>
        <dbReference type="ARBA" id="ARBA00001956"/>
    </source>
</evidence>
<evidence type="ECO:0000256" key="14">
    <source>
        <dbReference type="ARBA" id="ARBA00022737"/>
    </source>
</evidence>
<dbReference type="InterPro" id="IPR006158">
    <property type="entry name" value="Cobalamin-bd"/>
</dbReference>
<evidence type="ECO:0000256" key="4">
    <source>
        <dbReference type="ARBA" id="ARBA00005178"/>
    </source>
</evidence>
<dbReference type="InterPro" id="IPR036724">
    <property type="entry name" value="Cobalamin-bd_sf"/>
</dbReference>
<dbReference type="InterPro" id="IPR003726">
    <property type="entry name" value="HCY_dom"/>
</dbReference>
<comment type="caution">
    <text evidence="30">The sequence shown here is derived from an EMBL/GenBank/DDBJ whole genome shotgun (WGS) entry which is preliminary data.</text>
</comment>
<dbReference type="CDD" id="cd02069">
    <property type="entry name" value="methionine_synthase_B12_BD"/>
    <property type="match status" value="1"/>
</dbReference>
<evidence type="ECO:0000256" key="22">
    <source>
        <dbReference type="PIRSR" id="PIRSR000381-1"/>
    </source>
</evidence>
<dbReference type="Proteomes" id="UP000823636">
    <property type="component" value="Unassembled WGS sequence"/>
</dbReference>
<dbReference type="InterPro" id="IPR004223">
    <property type="entry name" value="VitB12-dep_Met_synth_activ_dom"/>
</dbReference>
<evidence type="ECO:0000256" key="2">
    <source>
        <dbReference type="ARBA" id="ARBA00001947"/>
    </source>
</evidence>
<dbReference type="CDD" id="cd00740">
    <property type="entry name" value="MeTr"/>
    <property type="match status" value="1"/>
</dbReference>
<dbReference type="Gene3D" id="1.10.288.10">
    <property type="entry name" value="Cobalamin-dependent Methionine Synthase, domain 2"/>
    <property type="match status" value="1"/>
</dbReference>
<comment type="function">
    <text evidence="18 21">Catalyzes the transfer of a methyl group from methyl-cobalamin to homocysteine, yielding enzyme-bound cob(I)alamin and methionine. Subsequently, remethylates the cofactor using methyltetrahydrofolate.</text>
</comment>
<feature type="binding site" evidence="23">
    <location>
        <begin position="757"/>
        <end position="761"/>
    </location>
    <ligand>
        <name>methylcob(III)alamin</name>
        <dbReference type="ChEBI" id="CHEBI:28115"/>
    </ligand>
</feature>
<dbReference type="Pfam" id="PF02310">
    <property type="entry name" value="B12-binding"/>
    <property type="match status" value="1"/>
</dbReference>
<dbReference type="SUPFAM" id="SSF56507">
    <property type="entry name" value="Methionine synthase activation domain-like"/>
    <property type="match status" value="1"/>
</dbReference>
<evidence type="ECO:0000256" key="17">
    <source>
        <dbReference type="ARBA" id="ARBA00023285"/>
    </source>
</evidence>
<dbReference type="FunFam" id="3.20.20.330:FF:000001">
    <property type="entry name" value="Methionine synthase"/>
    <property type="match status" value="1"/>
</dbReference>
<evidence type="ECO:0000256" key="18">
    <source>
        <dbReference type="ARBA" id="ARBA00025552"/>
    </source>
</evidence>
<dbReference type="PIRSF" id="PIRSF000381">
    <property type="entry name" value="MetH"/>
    <property type="match status" value="1"/>
</dbReference>
<dbReference type="Gene3D" id="3.40.50.280">
    <property type="entry name" value="Cobalamin-binding domain"/>
    <property type="match status" value="1"/>
</dbReference>
<dbReference type="PROSITE" id="PS50974">
    <property type="entry name" value="ADOMET_ACTIVATION"/>
    <property type="match status" value="1"/>
</dbReference>
<keyword evidence="14" id="KW-0677">Repeat</keyword>
<keyword evidence="17 21" id="KW-0170">Cobalt</keyword>
<dbReference type="PROSITE" id="PS50970">
    <property type="entry name" value="HCY"/>
    <property type="match status" value="1"/>
</dbReference>
<dbReference type="GO" id="GO:0005829">
    <property type="term" value="C:cytosol"/>
    <property type="evidence" value="ECO:0007669"/>
    <property type="project" value="TreeGrafter"/>
</dbReference>
<evidence type="ECO:0000256" key="7">
    <source>
        <dbReference type="ARBA" id="ARBA00013998"/>
    </source>
</evidence>
<dbReference type="SUPFAM" id="SSF52242">
    <property type="entry name" value="Cobalamin (vitamin B12)-binding domain"/>
    <property type="match status" value="1"/>
</dbReference>
<feature type="domain" description="Pterin-binding" evidence="26">
    <location>
        <begin position="354"/>
        <end position="615"/>
    </location>
</feature>
<dbReference type="Pfam" id="PF02965">
    <property type="entry name" value="Met_synt_B12"/>
    <property type="match status" value="1"/>
</dbReference>
<dbReference type="GO" id="GO:0050667">
    <property type="term" value="P:homocysteine metabolic process"/>
    <property type="evidence" value="ECO:0007669"/>
    <property type="project" value="TreeGrafter"/>
</dbReference>
<keyword evidence="13 21" id="KW-0479">Metal-binding</keyword>
<dbReference type="InterPro" id="IPR036589">
    <property type="entry name" value="HCY_dom_sf"/>
</dbReference>
<evidence type="ECO:0000256" key="19">
    <source>
        <dbReference type="ARBA" id="ARBA00031040"/>
    </source>
</evidence>
<feature type="binding site" evidence="23">
    <location>
        <position position="861"/>
    </location>
    <ligand>
        <name>methylcob(III)alamin</name>
        <dbReference type="ChEBI" id="CHEBI:28115"/>
    </ligand>
</feature>
<feature type="binding site" evidence="23">
    <location>
        <position position="809"/>
    </location>
    <ligand>
        <name>methylcob(III)alamin</name>
        <dbReference type="ChEBI" id="CHEBI:28115"/>
    </ligand>
</feature>
<dbReference type="InterPro" id="IPR011822">
    <property type="entry name" value="MetH"/>
</dbReference>
<dbReference type="InterPro" id="IPR050554">
    <property type="entry name" value="Met_Synthase/Corrinoid"/>
</dbReference>
<comment type="catalytic activity">
    <reaction evidence="1 21">
        <text>(6S)-5-methyl-5,6,7,8-tetrahydrofolate + L-homocysteine = (6S)-5,6,7,8-tetrahydrofolate + L-methionine</text>
        <dbReference type="Rhea" id="RHEA:11172"/>
        <dbReference type="ChEBI" id="CHEBI:18608"/>
        <dbReference type="ChEBI" id="CHEBI:57453"/>
        <dbReference type="ChEBI" id="CHEBI:57844"/>
        <dbReference type="ChEBI" id="CHEBI:58199"/>
        <dbReference type="EC" id="2.1.1.13"/>
    </reaction>
</comment>
<evidence type="ECO:0000259" key="28">
    <source>
        <dbReference type="PROSITE" id="PS51332"/>
    </source>
</evidence>
<evidence type="ECO:0000256" key="9">
    <source>
        <dbReference type="ARBA" id="ARBA00022605"/>
    </source>
</evidence>